<dbReference type="RefSeq" id="WP_055245165.1">
    <property type="nucleotide sequence ID" value="NZ_CP071249.1"/>
</dbReference>
<dbReference type="PROSITE" id="PS00041">
    <property type="entry name" value="HTH_ARAC_FAMILY_1"/>
    <property type="match status" value="1"/>
</dbReference>
<dbReference type="Pfam" id="PF02311">
    <property type="entry name" value="AraC_binding"/>
    <property type="match status" value="1"/>
</dbReference>
<evidence type="ECO:0000313" key="7">
    <source>
        <dbReference type="Proteomes" id="UP001058016"/>
    </source>
</evidence>
<dbReference type="InterPro" id="IPR018060">
    <property type="entry name" value="HTH_AraC"/>
</dbReference>
<dbReference type="Gene3D" id="1.10.10.60">
    <property type="entry name" value="Homeodomain-like"/>
    <property type="match status" value="2"/>
</dbReference>
<feature type="domain" description="HTH araC/xylS-type" evidence="4">
    <location>
        <begin position="173"/>
        <end position="271"/>
    </location>
</feature>
<keyword evidence="7" id="KW-1185">Reference proteome</keyword>
<keyword evidence="1" id="KW-0805">Transcription regulation</keyword>
<dbReference type="InterPro" id="IPR003313">
    <property type="entry name" value="AraC-bd"/>
</dbReference>
<dbReference type="PANTHER" id="PTHR43280">
    <property type="entry name" value="ARAC-FAMILY TRANSCRIPTIONAL REGULATOR"/>
    <property type="match status" value="1"/>
</dbReference>
<dbReference type="InterPro" id="IPR018062">
    <property type="entry name" value="HTH_AraC-typ_CS"/>
</dbReference>
<evidence type="ECO:0000256" key="3">
    <source>
        <dbReference type="ARBA" id="ARBA00023163"/>
    </source>
</evidence>
<accession>A0A9Q9CHV6</accession>
<evidence type="ECO:0000313" key="5">
    <source>
        <dbReference type="EMBL" id="UUF05603.1"/>
    </source>
</evidence>
<dbReference type="Pfam" id="PF12833">
    <property type="entry name" value="HTH_18"/>
    <property type="match status" value="1"/>
</dbReference>
<dbReference type="SMART" id="SM00342">
    <property type="entry name" value="HTH_ARAC"/>
    <property type="match status" value="1"/>
</dbReference>
<dbReference type="PANTHER" id="PTHR43280:SF30">
    <property type="entry name" value="MMSAB OPERON REGULATORY PROTEIN"/>
    <property type="match status" value="1"/>
</dbReference>
<dbReference type="EMBL" id="CP071250">
    <property type="protein sequence ID" value="UUF08940.1"/>
    <property type="molecule type" value="Genomic_DNA"/>
</dbReference>
<dbReference type="SUPFAM" id="SSF51215">
    <property type="entry name" value="Regulatory protein AraC"/>
    <property type="match status" value="1"/>
</dbReference>
<proteinExistence type="predicted"/>
<dbReference type="SUPFAM" id="SSF46689">
    <property type="entry name" value="Homeodomain-like"/>
    <property type="match status" value="2"/>
</dbReference>
<reference evidence="6 7" key="1">
    <citation type="submission" date="2021-03" db="EMBL/GenBank/DDBJ databases">
        <title>Comparative Genomics and Metabolomics in the genus Turicibacter.</title>
        <authorList>
            <person name="Maki J."/>
            <person name="Looft T."/>
        </authorList>
    </citation>
    <scope>NUCLEOTIDE SEQUENCE</scope>
    <source>
        <strain evidence="6">ISU324</strain>
        <strain evidence="5 7">MMM721</strain>
    </source>
</reference>
<dbReference type="GO" id="GO:0043565">
    <property type="term" value="F:sequence-specific DNA binding"/>
    <property type="evidence" value="ECO:0007669"/>
    <property type="project" value="InterPro"/>
</dbReference>
<protein>
    <submittedName>
        <fullName evidence="6">AraC family transcriptional regulator</fullName>
    </submittedName>
</protein>
<organism evidence="6 8">
    <name type="scientific">Turicibacter bilis</name>
    <dbReference type="NCBI Taxonomy" id="2735723"/>
    <lineage>
        <taxon>Bacteria</taxon>
        <taxon>Bacillati</taxon>
        <taxon>Bacillota</taxon>
        <taxon>Erysipelotrichia</taxon>
        <taxon>Erysipelotrichales</taxon>
        <taxon>Turicibacteraceae</taxon>
        <taxon>Turicibacter</taxon>
    </lineage>
</organism>
<name>A0A9Q9CHV6_9FIRM</name>
<dbReference type="GO" id="GO:0003700">
    <property type="term" value="F:DNA-binding transcription factor activity"/>
    <property type="evidence" value="ECO:0007669"/>
    <property type="project" value="InterPro"/>
</dbReference>
<dbReference type="AlphaFoldDB" id="A0A9Q9CHV6"/>
<evidence type="ECO:0000313" key="6">
    <source>
        <dbReference type="EMBL" id="UUF08940.1"/>
    </source>
</evidence>
<evidence type="ECO:0000256" key="1">
    <source>
        <dbReference type="ARBA" id="ARBA00023015"/>
    </source>
</evidence>
<dbReference type="Proteomes" id="UP001058072">
    <property type="component" value="Chromosome"/>
</dbReference>
<sequence length="275" mass="32163">MSHISLEVNHKHFRDLYLCFCGIHDCEPSHSFGPAIRPNYLLHFVIKGKGNYYLNDNCYEVKENECFLIRPNELTFYQADKDDPWTYVWVGFDGEMAQKYLEAAGFCDDRLVRQYEHCEELKDYVTQMLSYNSLTQANELKYQGLLYLFLAKLAESSDIKVTTEHKNENHYISKAIEFIQNNYSNYIKVSDISNYLCLNRTYLTSLFQKYLGMSPQQFLIQFRITKAAQLLVETNLSVADISRSCGYNDSLAFSKSFKKIKSLSPTDFRLQMKKV</sequence>
<evidence type="ECO:0000256" key="2">
    <source>
        <dbReference type="ARBA" id="ARBA00023125"/>
    </source>
</evidence>
<keyword evidence="2" id="KW-0238">DNA-binding</keyword>
<dbReference type="CDD" id="cd06986">
    <property type="entry name" value="cupin_MmsR-like_N"/>
    <property type="match status" value="1"/>
</dbReference>
<keyword evidence="3" id="KW-0804">Transcription</keyword>
<evidence type="ECO:0000313" key="8">
    <source>
        <dbReference type="Proteomes" id="UP001058072"/>
    </source>
</evidence>
<dbReference type="InterPro" id="IPR037923">
    <property type="entry name" value="HTH-like"/>
</dbReference>
<gene>
    <name evidence="5" type="ORF">J0J69_11145</name>
    <name evidence="6" type="ORF">J0J70_02720</name>
</gene>
<dbReference type="Proteomes" id="UP001058016">
    <property type="component" value="Chromosome"/>
</dbReference>
<dbReference type="PROSITE" id="PS01124">
    <property type="entry name" value="HTH_ARAC_FAMILY_2"/>
    <property type="match status" value="1"/>
</dbReference>
<dbReference type="EMBL" id="CP071249">
    <property type="protein sequence ID" value="UUF05603.1"/>
    <property type="molecule type" value="Genomic_DNA"/>
</dbReference>
<evidence type="ECO:0000259" key="4">
    <source>
        <dbReference type="PROSITE" id="PS01124"/>
    </source>
</evidence>
<dbReference type="InterPro" id="IPR009057">
    <property type="entry name" value="Homeodomain-like_sf"/>
</dbReference>
<dbReference type="Gene3D" id="2.60.120.280">
    <property type="entry name" value="Regulatory protein AraC"/>
    <property type="match status" value="1"/>
</dbReference>